<dbReference type="KEGG" id="ffu:CLAFUR5_12048"/>
<reference evidence="3" key="2">
    <citation type="journal article" date="2022" name="Microb. Genom.">
        <title>A chromosome-scale genome assembly of the tomato pathogen Cladosporium fulvum reveals a compartmentalized genome architecture and the presence of a dispensable chromosome.</title>
        <authorList>
            <person name="Zaccaron A.Z."/>
            <person name="Chen L.H."/>
            <person name="Samaras A."/>
            <person name="Stergiopoulos I."/>
        </authorList>
    </citation>
    <scope>NUCLEOTIDE SEQUENCE</scope>
    <source>
        <strain evidence="3">Race5_Kim</strain>
    </source>
</reference>
<organism evidence="3 4">
    <name type="scientific">Passalora fulva</name>
    <name type="common">Tomato leaf mold</name>
    <name type="synonym">Cladosporium fulvum</name>
    <dbReference type="NCBI Taxonomy" id="5499"/>
    <lineage>
        <taxon>Eukaryota</taxon>
        <taxon>Fungi</taxon>
        <taxon>Dikarya</taxon>
        <taxon>Ascomycota</taxon>
        <taxon>Pezizomycotina</taxon>
        <taxon>Dothideomycetes</taxon>
        <taxon>Dothideomycetidae</taxon>
        <taxon>Mycosphaerellales</taxon>
        <taxon>Mycosphaerellaceae</taxon>
        <taxon>Fulvia</taxon>
    </lineage>
</organism>
<proteinExistence type="predicted"/>
<evidence type="ECO:0000256" key="2">
    <source>
        <dbReference type="SAM" id="Phobius"/>
    </source>
</evidence>
<evidence type="ECO:0008006" key="5">
    <source>
        <dbReference type="Google" id="ProtNLM"/>
    </source>
</evidence>
<dbReference type="RefSeq" id="XP_047767481.1">
    <property type="nucleotide sequence ID" value="XM_047911196.1"/>
</dbReference>
<name>A0A9Q8PIH5_PASFU</name>
<feature type="region of interest" description="Disordered" evidence="1">
    <location>
        <begin position="87"/>
        <end position="146"/>
    </location>
</feature>
<sequence length="310" mass="31660">MSNVDLGPNNDLGPGPIASTDARPTSILADDSVSRAGMDAIVSAIGDGAAAAVTTRPGQPTAANALSVLLSALPSDVRSSMVSQFEATQTFSTSTRPTSTSTRPTASSTTQITTPSARSSTHTHASSTSSSIPAATTTAAPPVDSQQISNGTIAGVATGVVAGAVLIILGIILLIRRRRQGQAPFGPRGSQRSKGSGRAYPEVAWLYDPAPTPPNEPSPHREESDASLLPRAPEMTAAGGASPHLRPVGPDSPLLPPHMPFAPGASPVTSPNSSRNSSPRSAGRRSGRSSINSSDPRRPLHIISEETHAQ</sequence>
<feature type="compositionally biased region" description="Low complexity" evidence="1">
    <location>
        <begin position="270"/>
        <end position="281"/>
    </location>
</feature>
<reference evidence="3" key="1">
    <citation type="submission" date="2021-12" db="EMBL/GenBank/DDBJ databases">
        <authorList>
            <person name="Zaccaron A."/>
            <person name="Stergiopoulos I."/>
        </authorList>
    </citation>
    <scope>NUCLEOTIDE SEQUENCE</scope>
    <source>
        <strain evidence="3">Race5_Kim</strain>
    </source>
</reference>
<dbReference type="OrthoDB" id="3935453at2759"/>
<feature type="region of interest" description="Disordered" evidence="1">
    <location>
        <begin position="1"/>
        <end position="24"/>
    </location>
</feature>
<accession>A0A9Q8PIH5</accession>
<keyword evidence="2" id="KW-0812">Transmembrane</keyword>
<gene>
    <name evidence="3" type="ORF">CLAFUR5_12048</name>
</gene>
<keyword evidence="2" id="KW-1133">Transmembrane helix</keyword>
<dbReference type="EMBL" id="CP090172">
    <property type="protein sequence ID" value="UJO23115.1"/>
    <property type="molecule type" value="Genomic_DNA"/>
</dbReference>
<protein>
    <recommendedName>
        <fullName evidence="5">Mid2 domain-containing protein</fullName>
    </recommendedName>
</protein>
<dbReference type="Proteomes" id="UP000756132">
    <property type="component" value="Chromosome 10"/>
</dbReference>
<dbReference type="AlphaFoldDB" id="A0A9Q8PIH5"/>
<feature type="compositionally biased region" description="Basic and acidic residues" evidence="1">
    <location>
        <begin position="295"/>
        <end position="310"/>
    </location>
</feature>
<feature type="region of interest" description="Disordered" evidence="1">
    <location>
        <begin position="205"/>
        <end position="310"/>
    </location>
</feature>
<feature type="transmembrane region" description="Helical" evidence="2">
    <location>
        <begin position="153"/>
        <end position="175"/>
    </location>
</feature>
<evidence type="ECO:0000313" key="3">
    <source>
        <dbReference type="EMBL" id="UJO23115.1"/>
    </source>
</evidence>
<evidence type="ECO:0000256" key="1">
    <source>
        <dbReference type="SAM" id="MobiDB-lite"/>
    </source>
</evidence>
<evidence type="ECO:0000313" key="4">
    <source>
        <dbReference type="Proteomes" id="UP000756132"/>
    </source>
</evidence>
<feature type="compositionally biased region" description="Low complexity" evidence="1">
    <location>
        <begin position="87"/>
        <end position="142"/>
    </location>
</feature>
<keyword evidence="2" id="KW-0472">Membrane</keyword>
<keyword evidence="4" id="KW-1185">Reference proteome</keyword>
<dbReference type="GeneID" id="71991926"/>